<dbReference type="AlphaFoldDB" id="A0A6G1Q4A9"/>
<keyword evidence="1" id="KW-0472">Membrane</keyword>
<sequence>MYVLGERLLSADLCWPQPDTVGDTAHLLSQNTLHIAEKSLLFCVFVLWLVINFGIK</sequence>
<organism evidence="2 3">
    <name type="scientific">Channa argus</name>
    <name type="common">Northern snakehead</name>
    <name type="synonym">Ophicephalus argus</name>
    <dbReference type="NCBI Taxonomy" id="215402"/>
    <lineage>
        <taxon>Eukaryota</taxon>
        <taxon>Metazoa</taxon>
        <taxon>Chordata</taxon>
        <taxon>Craniata</taxon>
        <taxon>Vertebrata</taxon>
        <taxon>Euteleostomi</taxon>
        <taxon>Actinopterygii</taxon>
        <taxon>Neopterygii</taxon>
        <taxon>Teleostei</taxon>
        <taxon>Neoteleostei</taxon>
        <taxon>Acanthomorphata</taxon>
        <taxon>Anabantaria</taxon>
        <taxon>Anabantiformes</taxon>
        <taxon>Channoidei</taxon>
        <taxon>Channidae</taxon>
        <taxon>Channa</taxon>
    </lineage>
</organism>
<keyword evidence="1" id="KW-0812">Transmembrane</keyword>
<reference evidence="2 3" key="1">
    <citation type="submission" date="2019-02" db="EMBL/GenBank/DDBJ databases">
        <title>Opniocepnalus argus genome.</title>
        <authorList>
            <person name="Zhou C."/>
            <person name="Xiao S."/>
        </authorList>
    </citation>
    <scope>NUCLEOTIDE SEQUENCE [LARGE SCALE GENOMIC DNA]</scope>
    <source>
        <strain evidence="2">OARG1902GOOAL</strain>
        <tissue evidence="2">Muscle</tissue>
    </source>
</reference>
<evidence type="ECO:0000313" key="3">
    <source>
        <dbReference type="Proteomes" id="UP000503349"/>
    </source>
</evidence>
<proteinExistence type="predicted"/>
<name>A0A6G1Q4A9_CHAAH</name>
<keyword evidence="3" id="KW-1185">Reference proteome</keyword>
<dbReference type="Proteomes" id="UP000503349">
    <property type="component" value="Chromosome 13"/>
</dbReference>
<keyword evidence="1" id="KW-1133">Transmembrane helix</keyword>
<accession>A0A6G1Q4A9</accession>
<evidence type="ECO:0000256" key="1">
    <source>
        <dbReference type="SAM" id="Phobius"/>
    </source>
</evidence>
<gene>
    <name evidence="2" type="ORF">EXN66_Car013140</name>
</gene>
<reference evidence="3" key="2">
    <citation type="submission" date="2019-02" db="EMBL/GenBank/DDBJ databases">
        <title>Opniocepnalus argus Var Kimnra genome.</title>
        <authorList>
            <person name="Zhou C."/>
            <person name="Xiao S."/>
        </authorList>
    </citation>
    <scope>NUCLEOTIDE SEQUENCE [LARGE SCALE GENOMIC DNA]</scope>
</reference>
<evidence type="ECO:0000313" key="2">
    <source>
        <dbReference type="EMBL" id="KAF3697460.1"/>
    </source>
</evidence>
<feature type="transmembrane region" description="Helical" evidence="1">
    <location>
        <begin position="39"/>
        <end position="55"/>
    </location>
</feature>
<dbReference type="EMBL" id="CM015724">
    <property type="protein sequence ID" value="KAF3697460.1"/>
    <property type="molecule type" value="Genomic_DNA"/>
</dbReference>
<protein>
    <submittedName>
        <fullName evidence="2">Uncharacterized protein</fullName>
    </submittedName>
</protein>